<organism evidence="1 2">
    <name type="scientific">Streptomyces orinoci</name>
    <name type="common">Streptoverticillium orinoci</name>
    <dbReference type="NCBI Taxonomy" id="67339"/>
    <lineage>
        <taxon>Bacteria</taxon>
        <taxon>Bacillati</taxon>
        <taxon>Actinomycetota</taxon>
        <taxon>Actinomycetes</taxon>
        <taxon>Kitasatosporales</taxon>
        <taxon>Streptomycetaceae</taxon>
        <taxon>Streptomyces</taxon>
    </lineage>
</organism>
<name>A0ABV3JV75_STRON</name>
<gene>
    <name evidence="1" type="ORF">AB0L16_09675</name>
</gene>
<evidence type="ECO:0000313" key="1">
    <source>
        <dbReference type="EMBL" id="MEV5506734.1"/>
    </source>
</evidence>
<sequence length="120" mass="13544">MEQLFSPDELVRIEAAAREAGHSARDWVRALVLKRLYGDSERTHVSHRRPARPDFEDAVWPVTTHRRSGGVLQELHHAGCWVPKGGEATLTTAEARLRIAGHEVRPCDACQPERFLIPYA</sequence>
<dbReference type="Proteomes" id="UP001552594">
    <property type="component" value="Unassembled WGS sequence"/>
</dbReference>
<dbReference type="Pfam" id="PF19746">
    <property type="entry name" value="DUF6233"/>
    <property type="match status" value="1"/>
</dbReference>
<keyword evidence="2" id="KW-1185">Reference proteome</keyword>
<accession>A0ABV3JV75</accession>
<dbReference type="InterPro" id="IPR046200">
    <property type="entry name" value="DUF6233"/>
</dbReference>
<protein>
    <submittedName>
        <fullName evidence="1">DUF6233 domain-containing protein</fullName>
    </submittedName>
</protein>
<evidence type="ECO:0000313" key="2">
    <source>
        <dbReference type="Proteomes" id="UP001552594"/>
    </source>
</evidence>
<dbReference type="RefSeq" id="WP_109280443.1">
    <property type="nucleotide sequence ID" value="NZ_JBFAUK010000005.1"/>
</dbReference>
<proteinExistence type="predicted"/>
<reference evidence="1 2" key="1">
    <citation type="submission" date="2024-06" db="EMBL/GenBank/DDBJ databases">
        <title>The Natural Products Discovery Center: Release of the First 8490 Sequenced Strains for Exploring Actinobacteria Biosynthetic Diversity.</title>
        <authorList>
            <person name="Kalkreuter E."/>
            <person name="Kautsar S.A."/>
            <person name="Yang D."/>
            <person name="Bader C.D."/>
            <person name="Teijaro C.N."/>
            <person name="Fluegel L."/>
            <person name="Davis C.M."/>
            <person name="Simpson J.R."/>
            <person name="Lauterbach L."/>
            <person name="Steele A.D."/>
            <person name="Gui C."/>
            <person name="Meng S."/>
            <person name="Li G."/>
            <person name="Viehrig K."/>
            <person name="Ye F."/>
            <person name="Su P."/>
            <person name="Kiefer A.F."/>
            <person name="Nichols A."/>
            <person name="Cepeda A.J."/>
            <person name="Yan W."/>
            <person name="Fan B."/>
            <person name="Jiang Y."/>
            <person name="Adhikari A."/>
            <person name="Zheng C.-J."/>
            <person name="Schuster L."/>
            <person name="Cowan T.M."/>
            <person name="Smanski M.J."/>
            <person name="Chevrette M.G."/>
            <person name="De Carvalho L.P.S."/>
            <person name="Shen B."/>
        </authorList>
    </citation>
    <scope>NUCLEOTIDE SEQUENCE [LARGE SCALE GENOMIC DNA]</scope>
    <source>
        <strain evidence="1 2">NPDC052347</strain>
    </source>
</reference>
<comment type="caution">
    <text evidence="1">The sequence shown here is derived from an EMBL/GenBank/DDBJ whole genome shotgun (WGS) entry which is preliminary data.</text>
</comment>
<dbReference type="EMBL" id="JBFAUK010000005">
    <property type="protein sequence ID" value="MEV5506734.1"/>
    <property type="molecule type" value="Genomic_DNA"/>
</dbReference>